<sequence>MKILVVAGPPSAGKTAVIRQVIRQIGGRVPVAYLKIDVVRAFEDEELREEFGIPTKKVYSGDVCPDHVGIMVMRDAIAWAGEEGADLLIVESAGLCLRCSPYTTDALGVVVLSAVSGTHAPLKMGPMIALADAAVVTRIDLVSQAEKEVFRERIREVAPEIEIVETNAVQGTGMRYLVRRIEETPDAADPDAITLRGVPPLGVCTVCVGKKEIGWQHHFGVVRRLEDAEYFYRGD</sequence>
<dbReference type="GO" id="GO:0003924">
    <property type="term" value="F:GTPase activity"/>
    <property type="evidence" value="ECO:0007669"/>
    <property type="project" value="InterPro"/>
</dbReference>
<reference evidence="2 3" key="1">
    <citation type="submission" date="2017-11" db="EMBL/GenBank/DDBJ databases">
        <title>Isolation and Characterization of Methanofollis Species from Methane Seep Offshore SW Taiwan.</title>
        <authorList>
            <person name="Teng N.-H."/>
            <person name="Lai M.-C."/>
            <person name="Chen S.-C."/>
        </authorList>
    </citation>
    <scope>NUCLEOTIDE SEQUENCE [LARGE SCALE GENOMIC DNA]</scope>
    <source>
        <strain evidence="2 3">FWC-SCC2</strain>
    </source>
</reference>
<dbReference type="InterPro" id="IPR004392">
    <property type="entry name" value="Hyd_mat_HypB"/>
</dbReference>
<accession>A0A483CZM8</accession>
<dbReference type="AlphaFoldDB" id="A0A483CZM8"/>
<keyword evidence="3" id="KW-1185">Reference proteome</keyword>
<dbReference type="PANTHER" id="PTHR30134">
    <property type="entry name" value="HYDROGENASE PROTEIN ASSEMBLY PROTEIN, NICKEL CHAPERONE"/>
    <property type="match status" value="1"/>
</dbReference>
<proteinExistence type="predicted"/>
<evidence type="ECO:0000259" key="1">
    <source>
        <dbReference type="Pfam" id="PF02492"/>
    </source>
</evidence>
<dbReference type="RefSeq" id="WP_130645951.1">
    <property type="nucleotide sequence ID" value="NZ_PGCL01000001.1"/>
</dbReference>
<evidence type="ECO:0000313" key="2">
    <source>
        <dbReference type="EMBL" id="TAJ45589.1"/>
    </source>
</evidence>
<dbReference type="GO" id="GO:0008270">
    <property type="term" value="F:zinc ion binding"/>
    <property type="evidence" value="ECO:0007669"/>
    <property type="project" value="TreeGrafter"/>
</dbReference>
<name>A0A483CZM8_9EURY</name>
<organism evidence="2 3">
    <name type="scientific">Methanofollis fontis</name>
    <dbReference type="NCBI Taxonomy" id="2052832"/>
    <lineage>
        <taxon>Archaea</taxon>
        <taxon>Methanobacteriati</taxon>
        <taxon>Methanobacteriota</taxon>
        <taxon>Stenosarchaea group</taxon>
        <taxon>Methanomicrobia</taxon>
        <taxon>Methanomicrobiales</taxon>
        <taxon>Methanomicrobiaceae</taxon>
        <taxon>Methanofollis</taxon>
    </lineage>
</organism>
<dbReference type="EMBL" id="PGCL01000001">
    <property type="protein sequence ID" value="TAJ45589.1"/>
    <property type="molecule type" value="Genomic_DNA"/>
</dbReference>
<dbReference type="OrthoDB" id="52948at2157"/>
<feature type="domain" description="CobW/HypB/UreG nucleotide-binding" evidence="1">
    <location>
        <begin position="3"/>
        <end position="164"/>
    </location>
</feature>
<protein>
    <submittedName>
        <fullName evidence="2">Cobalamin biosynthesis protein</fullName>
    </submittedName>
</protein>
<comment type="caution">
    <text evidence="2">The sequence shown here is derived from an EMBL/GenBank/DDBJ whole genome shotgun (WGS) entry which is preliminary data.</text>
</comment>
<dbReference type="PANTHER" id="PTHR30134:SF1">
    <property type="entry name" value="COBW_HYPB_UREG NUCLEOTIDE-BINDING DOMAIN-CONTAINING PROTEIN"/>
    <property type="match status" value="1"/>
</dbReference>
<dbReference type="Proteomes" id="UP000292580">
    <property type="component" value="Unassembled WGS sequence"/>
</dbReference>
<dbReference type="InterPro" id="IPR003495">
    <property type="entry name" value="CobW/HypB/UreG_nucleotide-bd"/>
</dbReference>
<evidence type="ECO:0000313" key="3">
    <source>
        <dbReference type="Proteomes" id="UP000292580"/>
    </source>
</evidence>
<dbReference type="Pfam" id="PF02492">
    <property type="entry name" value="cobW"/>
    <property type="match status" value="1"/>
</dbReference>
<dbReference type="Gene3D" id="3.40.50.300">
    <property type="entry name" value="P-loop containing nucleotide triphosphate hydrolases"/>
    <property type="match status" value="1"/>
</dbReference>
<dbReference type="GO" id="GO:0016151">
    <property type="term" value="F:nickel cation binding"/>
    <property type="evidence" value="ECO:0007669"/>
    <property type="project" value="InterPro"/>
</dbReference>
<dbReference type="GO" id="GO:0051604">
    <property type="term" value="P:protein maturation"/>
    <property type="evidence" value="ECO:0007669"/>
    <property type="project" value="InterPro"/>
</dbReference>
<dbReference type="SUPFAM" id="SSF52540">
    <property type="entry name" value="P-loop containing nucleoside triphosphate hydrolases"/>
    <property type="match status" value="1"/>
</dbReference>
<dbReference type="InterPro" id="IPR027417">
    <property type="entry name" value="P-loop_NTPase"/>
</dbReference>
<gene>
    <name evidence="2" type="ORF">CUJ86_02365</name>
</gene>